<keyword evidence="1" id="KW-0472">Membrane</keyword>
<keyword evidence="1" id="KW-0812">Transmembrane</keyword>
<dbReference type="InterPro" id="IPR036291">
    <property type="entry name" value="NAD(P)-bd_dom_sf"/>
</dbReference>
<sequence length="329" mass="34676">MSAPGDTLPLITVLGASGMVGSAITAVLARRRVRLRVVARRPVAPVPTGPAEIETRTADLSAPGALADVLHGSDVVIHLVAHDGGWRALDTDAESERINVGVLRETLDFWRGADGARPVVVFAGSTSQVGPVAKERIDGTEPDHPETRYDRQKQQAERLLKAATADGRVRGVSLRLPTVFGPAPIPPGDKGVLATMARRALTGEPLTLWHGSEVRRDFLFVDDVADAFAAAVEHADALAGGHWLLGTGRGVPLRGAFETVAKIVGECTGSPPVPVTDVPPPAHVVPGDNRSAAADPSRFRSLTGWSPRVSLRDGLERTVASLVRTAPRV</sequence>
<dbReference type="Proteomes" id="UP001165092">
    <property type="component" value="Unassembled WGS sequence"/>
</dbReference>
<dbReference type="SUPFAM" id="SSF51735">
    <property type="entry name" value="NAD(P)-binding Rossmann-fold domains"/>
    <property type="match status" value="1"/>
</dbReference>
<evidence type="ECO:0000256" key="1">
    <source>
        <dbReference type="SAM" id="Phobius"/>
    </source>
</evidence>
<evidence type="ECO:0000313" key="4">
    <source>
        <dbReference type="Proteomes" id="UP001165092"/>
    </source>
</evidence>
<feature type="transmembrane region" description="Helical" evidence="1">
    <location>
        <begin position="6"/>
        <end position="29"/>
    </location>
</feature>
<dbReference type="Gene3D" id="3.40.50.720">
    <property type="entry name" value="NAD(P)-binding Rossmann-like Domain"/>
    <property type="match status" value="1"/>
</dbReference>
<dbReference type="CDD" id="cd08946">
    <property type="entry name" value="SDR_e"/>
    <property type="match status" value="1"/>
</dbReference>
<dbReference type="Pfam" id="PF01370">
    <property type="entry name" value="Epimerase"/>
    <property type="match status" value="1"/>
</dbReference>
<proteinExistence type="predicted"/>
<evidence type="ECO:0000259" key="2">
    <source>
        <dbReference type="Pfam" id="PF01370"/>
    </source>
</evidence>
<organism evidence="3 4">
    <name type="scientific">Nocardiopsis ansamitocini</name>
    <dbReference type="NCBI Taxonomy" id="1670832"/>
    <lineage>
        <taxon>Bacteria</taxon>
        <taxon>Bacillati</taxon>
        <taxon>Actinomycetota</taxon>
        <taxon>Actinomycetes</taxon>
        <taxon>Streptosporangiales</taxon>
        <taxon>Nocardiopsidaceae</taxon>
        <taxon>Nocardiopsis</taxon>
    </lineage>
</organism>
<keyword evidence="1" id="KW-1133">Transmembrane helix</keyword>
<protein>
    <recommendedName>
        <fullName evidence="2">NAD-dependent epimerase/dehydratase domain-containing protein</fullName>
    </recommendedName>
</protein>
<gene>
    <name evidence="3" type="ORF">Nans01_30510</name>
</gene>
<dbReference type="PANTHER" id="PTHR43245">
    <property type="entry name" value="BIFUNCTIONAL POLYMYXIN RESISTANCE PROTEIN ARNA"/>
    <property type="match status" value="1"/>
</dbReference>
<dbReference type="RefSeq" id="WP_285760183.1">
    <property type="nucleotide sequence ID" value="NZ_BSQG01000005.1"/>
</dbReference>
<dbReference type="AlphaFoldDB" id="A0A9W6P739"/>
<reference evidence="3" key="1">
    <citation type="submission" date="2023-02" db="EMBL/GenBank/DDBJ databases">
        <title>Nocardiopsis ansamitocini NBRC 112285.</title>
        <authorList>
            <person name="Ichikawa N."/>
            <person name="Sato H."/>
            <person name="Tonouchi N."/>
        </authorList>
    </citation>
    <scope>NUCLEOTIDE SEQUENCE</scope>
    <source>
        <strain evidence="3">NBRC 112285</strain>
    </source>
</reference>
<comment type="caution">
    <text evidence="3">The sequence shown here is derived from an EMBL/GenBank/DDBJ whole genome shotgun (WGS) entry which is preliminary data.</text>
</comment>
<dbReference type="EMBL" id="BSQG01000005">
    <property type="protein sequence ID" value="GLU48700.1"/>
    <property type="molecule type" value="Genomic_DNA"/>
</dbReference>
<keyword evidence="4" id="KW-1185">Reference proteome</keyword>
<name>A0A9W6P739_9ACTN</name>
<dbReference type="InterPro" id="IPR001509">
    <property type="entry name" value="Epimerase_deHydtase"/>
</dbReference>
<feature type="domain" description="NAD-dependent epimerase/dehydratase" evidence="2">
    <location>
        <begin position="11"/>
        <end position="246"/>
    </location>
</feature>
<accession>A0A9W6P739</accession>
<dbReference type="InterPro" id="IPR050177">
    <property type="entry name" value="Lipid_A_modif_metabolic_enz"/>
</dbReference>
<evidence type="ECO:0000313" key="3">
    <source>
        <dbReference type="EMBL" id="GLU48700.1"/>
    </source>
</evidence>